<dbReference type="InterPro" id="IPR020908">
    <property type="entry name" value="UPF0738"/>
</dbReference>
<comment type="caution">
    <text evidence="1">The sequence shown here is derived from an EMBL/GenBank/DDBJ whole genome shotgun (WGS) entry which is preliminary data.</text>
</comment>
<proteinExistence type="predicted"/>
<reference evidence="1" key="1">
    <citation type="submission" date="2022-04" db="EMBL/GenBank/DDBJ databases">
        <authorList>
            <person name="Criscuolo A."/>
        </authorList>
    </citation>
    <scope>NUCLEOTIDE SEQUENCE</scope>
    <source>
        <strain evidence="1">CIP111895</strain>
    </source>
</reference>
<dbReference type="EMBL" id="CALBWS010000002">
    <property type="protein sequence ID" value="CAH2713465.1"/>
    <property type="molecule type" value="Genomic_DNA"/>
</dbReference>
<gene>
    <name evidence="1" type="ORF">BACCIP111895_00601</name>
</gene>
<dbReference type="Proteomes" id="UP000838308">
    <property type="component" value="Unassembled WGS sequence"/>
</dbReference>
<dbReference type="Pfam" id="PF19785">
    <property type="entry name" value="UPF0738"/>
    <property type="match status" value="1"/>
</dbReference>
<accession>A0ABM9ELJ0</accession>
<sequence length="119" mass="13989">MKKRITIQKASTTENKLFLETKEPVNGLVPAEQMLVDSVQFSFIYLMENQEDYTYIVFPEQIWPFLKSALEQNIPVLLTFREESIELISFHEELEYLITNIKGNSNYGNEMVTKVEENF</sequence>
<dbReference type="RefSeq" id="WP_248733812.1">
    <property type="nucleotide sequence ID" value="NZ_CALBWS010000002.1"/>
</dbReference>
<evidence type="ECO:0000313" key="1">
    <source>
        <dbReference type="EMBL" id="CAH2713465.1"/>
    </source>
</evidence>
<evidence type="ECO:0000313" key="2">
    <source>
        <dbReference type="Proteomes" id="UP000838308"/>
    </source>
</evidence>
<keyword evidence="2" id="KW-1185">Reference proteome</keyword>
<name>A0ABM9ELJ0_9BACI</name>
<organism evidence="1 2">
    <name type="scientific">Neobacillus rhizosphaerae</name>
    <dbReference type="NCBI Taxonomy" id="2880965"/>
    <lineage>
        <taxon>Bacteria</taxon>
        <taxon>Bacillati</taxon>
        <taxon>Bacillota</taxon>
        <taxon>Bacilli</taxon>
        <taxon>Bacillales</taxon>
        <taxon>Bacillaceae</taxon>
        <taxon>Neobacillus</taxon>
    </lineage>
</organism>
<protein>
    <submittedName>
        <fullName evidence="1">Uncharacterized protein</fullName>
    </submittedName>
</protein>